<dbReference type="GO" id="GO:0005634">
    <property type="term" value="C:nucleus"/>
    <property type="evidence" value="ECO:0007669"/>
    <property type="project" value="UniProtKB-SubCell"/>
</dbReference>
<dbReference type="Gene3D" id="3.30.70.330">
    <property type="match status" value="1"/>
</dbReference>
<feature type="compositionally biased region" description="Basic and acidic residues" evidence="1">
    <location>
        <begin position="52"/>
        <end position="61"/>
    </location>
</feature>
<feature type="compositionally biased region" description="Gly residues" evidence="1">
    <location>
        <begin position="196"/>
        <end position="208"/>
    </location>
</feature>
<reference evidence="2" key="1">
    <citation type="submission" date="2021-01" db="EMBL/GenBank/DDBJ databases">
        <authorList>
            <person name="Kaushik A."/>
        </authorList>
    </citation>
    <scope>NUCLEOTIDE SEQUENCE</scope>
    <source>
        <strain evidence="2">AG1-1C</strain>
    </source>
</reference>
<feature type="compositionally biased region" description="Acidic residues" evidence="1">
    <location>
        <begin position="1"/>
        <end position="17"/>
    </location>
</feature>
<sequence>MPGDDDYDIYADDDDYGTIEVDQKIKNEDDYQPHSIQTETTRTPEPSVGNKRGRDDSEGYEQKPLQAQQQGNRPIHGSSGPGTNINMGGGANGNFNDGSDALYIGELQWWTTDEDVRQAAQNLGVMIDHKDITFSEHKVNGKSKGICYVECGSYEAANTLKNFFDNNEFQNRRAVATFTSSSHGNPFRTLPKDPPGRGGGAPRGGMGGNNQIPTGPITNSGGSQGRGGGFGRGGGGTGGNTGNMGMMGMNNPMIGMNPMMGMMGRGMGNPMMMGNMGMMGGMNQGMGGMMGRGGMAGRGGFSNIRGGGMGGGQGHINPQFFAGGGGGGSGGMQDGPRAKRHRMDDS</sequence>
<protein>
    <recommendedName>
        <fullName evidence="4">RRM domain-containing protein</fullName>
    </recommendedName>
</protein>
<feature type="compositionally biased region" description="Polar residues" evidence="1">
    <location>
        <begin position="34"/>
        <end position="44"/>
    </location>
</feature>
<dbReference type="SUPFAM" id="SSF54928">
    <property type="entry name" value="RNA-binding domain, RBD"/>
    <property type="match status" value="1"/>
</dbReference>
<dbReference type="EMBL" id="CAJMWS010000312">
    <property type="protein sequence ID" value="CAE6410458.1"/>
    <property type="molecule type" value="Genomic_DNA"/>
</dbReference>
<dbReference type="GO" id="GO:0006397">
    <property type="term" value="P:mRNA processing"/>
    <property type="evidence" value="ECO:0007669"/>
    <property type="project" value="UniProtKB-KW"/>
</dbReference>
<evidence type="ECO:0000256" key="1">
    <source>
        <dbReference type="SAM" id="MobiDB-lite"/>
    </source>
</evidence>
<feature type="region of interest" description="Disordered" evidence="1">
    <location>
        <begin position="1"/>
        <end position="92"/>
    </location>
</feature>
<dbReference type="AlphaFoldDB" id="A0A8H2WZ51"/>
<dbReference type="PANTHER" id="PTHR23204">
    <property type="entry name" value="CLEAVAGE AND POLYADENYLATION SPECIFIC FACTOR"/>
    <property type="match status" value="1"/>
</dbReference>
<dbReference type="GO" id="GO:0003676">
    <property type="term" value="F:nucleic acid binding"/>
    <property type="evidence" value="ECO:0007669"/>
    <property type="project" value="InterPro"/>
</dbReference>
<evidence type="ECO:0000313" key="3">
    <source>
        <dbReference type="Proteomes" id="UP000663846"/>
    </source>
</evidence>
<feature type="compositionally biased region" description="Polar residues" evidence="1">
    <location>
        <begin position="209"/>
        <end position="220"/>
    </location>
</feature>
<dbReference type="InterPro" id="IPR012677">
    <property type="entry name" value="Nucleotide-bd_a/b_plait_sf"/>
</dbReference>
<feature type="compositionally biased region" description="Gly residues" evidence="1">
    <location>
        <begin position="222"/>
        <end position="242"/>
    </location>
</feature>
<gene>
    <name evidence="2" type="ORF">RDB_LOCUS68081</name>
</gene>
<name>A0A8H2WZ51_9AGAM</name>
<feature type="region of interest" description="Disordered" evidence="1">
    <location>
        <begin position="179"/>
        <end position="244"/>
    </location>
</feature>
<comment type="caution">
    <text evidence="2">The sequence shown here is derived from an EMBL/GenBank/DDBJ whole genome shotgun (WGS) entry which is preliminary data.</text>
</comment>
<dbReference type="CDD" id="cd12372">
    <property type="entry name" value="RRM_CFIm68_CFIm59"/>
    <property type="match status" value="1"/>
</dbReference>
<evidence type="ECO:0000313" key="2">
    <source>
        <dbReference type="EMBL" id="CAE6410458.1"/>
    </source>
</evidence>
<dbReference type="InterPro" id="IPR034772">
    <property type="entry name" value="CPSF6/7"/>
</dbReference>
<proteinExistence type="predicted"/>
<feature type="compositionally biased region" description="Gly residues" evidence="1">
    <location>
        <begin position="322"/>
        <end position="333"/>
    </location>
</feature>
<feature type="compositionally biased region" description="Basic and acidic residues" evidence="1">
    <location>
        <begin position="21"/>
        <end position="32"/>
    </location>
</feature>
<organism evidence="2 3">
    <name type="scientific">Rhizoctonia solani</name>
    <dbReference type="NCBI Taxonomy" id="456999"/>
    <lineage>
        <taxon>Eukaryota</taxon>
        <taxon>Fungi</taxon>
        <taxon>Dikarya</taxon>
        <taxon>Basidiomycota</taxon>
        <taxon>Agaricomycotina</taxon>
        <taxon>Agaricomycetes</taxon>
        <taxon>Cantharellales</taxon>
        <taxon>Ceratobasidiaceae</taxon>
        <taxon>Rhizoctonia</taxon>
    </lineage>
</organism>
<evidence type="ECO:0008006" key="4">
    <source>
        <dbReference type="Google" id="ProtNLM"/>
    </source>
</evidence>
<dbReference type="InterPro" id="IPR035979">
    <property type="entry name" value="RBD_domain_sf"/>
</dbReference>
<feature type="region of interest" description="Disordered" evidence="1">
    <location>
        <begin position="312"/>
        <end position="346"/>
    </location>
</feature>
<accession>A0A8H2WZ51</accession>
<dbReference type="Proteomes" id="UP000663846">
    <property type="component" value="Unassembled WGS sequence"/>
</dbReference>